<comment type="similarity">
    <text evidence="8">Belongs to the protein kinase superfamily. Ser/Thr protein kinase family. GCN2 subfamily.</text>
</comment>
<keyword evidence="3" id="KW-0808">Transferase</keyword>
<evidence type="ECO:0000256" key="10">
    <source>
        <dbReference type="ARBA" id="ARBA00048977"/>
    </source>
</evidence>
<dbReference type="SUPFAM" id="SSF56112">
    <property type="entry name" value="Protein kinase-like (PK-like)"/>
    <property type="match status" value="1"/>
</dbReference>
<dbReference type="PROSITE" id="PS00108">
    <property type="entry name" value="PROTEIN_KINASE_ST"/>
    <property type="match status" value="1"/>
</dbReference>
<dbReference type="PANTHER" id="PTHR11042:SF160">
    <property type="entry name" value="EUKARYOTIC TRANSLATION INITIATION FACTOR 2-ALPHA KINASE 1"/>
    <property type="match status" value="1"/>
</dbReference>
<dbReference type="SMART" id="SM00220">
    <property type="entry name" value="S_TKc"/>
    <property type="match status" value="1"/>
</dbReference>
<comment type="catalytic activity">
    <reaction evidence="9">
        <text>L-threonyl-[protein] + ATP = O-phospho-L-threonyl-[protein] + ADP + H(+)</text>
        <dbReference type="Rhea" id="RHEA:46608"/>
        <dbReference type="Rhea" id="RHEA-COMP:11060"/>
        <dbReference type="Rhea" id="RHEA-COMP:11605"/>
        <dbReference type="ChEBI" id="CHEBI:15378"/>
        <dbReference type="ChEBI" id="CHEBI:30013"/>
        <dbReference type="ChEBI" id="CHEBI:30616"/>
        <dbReference type="ChEBI" id="CHEBI:61977"/>
        <dbReference type="ChEBI" id="CHEBI:456216"/>
        <dbReference type="EC" id="2.7.11.1"/>
    </reaction>
    <physiologicalReaction direction="left-to-right" evidence="9">
        <dbReference type="Rhea" id="RHEA:46609"/>
    </physiologicalReaction>
</comment>
<evidence type="ECO:0000256" key="7">
    <source>
        <dbReference type="ARBA" id="ARBA00023193"/>
    </source>
</evidence>
<dbReference type="GO" id="GO:0004694">
    <property type="term" value="F:eukaryotic translation initiation factor 2alpha kinase activity"/>
    <property type="evidence" value="ECO:0007669"/>
    <property type="project" value="TreeGrafter"/>
</dbReference>
<dbReference type="PROSITE" id="PS50011">
    <property type="entry name" value="PROTEIN_KINASE_DOM"/>
    <property type="match status" value="1"/>
</dbReference>
<dbReference type="Proteomes" id="UP001146120">
    <property type="component" value="Unassembled WGS sequence"/>
</dbReference>
<evidence type="ECO:0000256" key="5">
    <source>
        <dbReference type="ARBA" id="ARBA00022777"/>
    </source>
</evidence>
<keyword evidence="4" id="KW-0547">Nucleotide-binding</keyword>
<dbReference type="EMBL" id="DAKRPA010000158">
    <property type="protein sequence ID" value="DAZ96719.1"/>
    <property type="molecule type" value="Genomic_DNA"/>
</dbReference>
<keyword evidence="5" id="KW-0418">Kinase</keyword>
<evidence type="ECO:0000256" key="4">
    <source>
        <dbReference type="ARBA" id="ARBA00022741"/>
    </source>
</evidence>
<feature type="chain" id="PRO_5043965815" description="non-specific serine/threonine protein kinase" evidence="11">
    <location>
        <begin position="19"/>
        <end position="339"/>
    </location>
</feature>
<evidence type="ECO:0000256" key="8">
    <source>
        <dbReference type="ARBA" id="ARBA00037982"/>
    </source>
</evidence>
<keyword evidence="6" id="KW-0067">ATP-binding</keyword>
<reference evidence="13" key="2">
    <citation type="journal article" date="2023" name="Microbiol Resour">
        <title>Decontamination and Annotation of the Draft Genome Sequence of the Oomycete Lagenidium giganteum ARSEF 373.</title>
        <authorList>
            <person name="Morgan W.R."/>
            <person name="Tartar A."/>
        </authorList>
    </citation>
    <scope>NUCLEOTIDE SEQUENCE</scope>
    <source>
        <strain evidence="13">ARSEF 373</strain>
    </source>
</reference>
<accession>A0AAV2YVX1</accession>
<dbReference type="InterPro" id="IPR050339">
    <property type="entry name" value="CC_SR_Kinase"/>
</dbReference>
<reference evidence="13" key="1">
    <citation type="submission" date="2022-11" db="EMBL/GenBank/DDBJ databases">
        <authorList>
            <person name="Morgan W.R."/>
            <person name="Tartar A."/>
        </authorList>
    </citation>
    <scope>NUCLEOTIDE SEQUENCE</scope>
    <source>
        <strain evidence="13">ARSEF 373</strain>
    </source>
</reference>
<evidence type="ECO:0000256" key="2">
    <source>
        <dbReference type="ARBA" id="ARBA00022527"/>
    </source>
</evidence>
<evidence type="ECO:0000259" key="12">
    <source>
        <dbReference type="PROSITE" id="PS50011"/>
    </source>
</evidence>
<keyword evidence="7" id="KW-0652">Protein synthesis inhibitor</keyword>
<dbReference type="EC" id="2.7.11.1" evidence="1"/>
<evidence type="ECO:0000256" key="3">
    <source>
        <dbReference type="ARBA" id="ARBA00022679"/>
    </source>
</evidence>
<evidence type="ECO:0000256" key="6">
    <source>
        <dbReference type="ARBA" id="ARBA00022840"/>
    </source>
</evidence>
<sequence>MAMLVLILLIVIIYSLQCNLAVFTVDEHCLGRGNQGQVFKARHKCIGSPCAIKIARNCEDTWQEVDMMHKVVDLRGCARIQNAWAASKLEVLAAIPTFEDDDNSECDSMEDAEDDDNLEYEALEEVEDDDNSEYDGVEGVDDQVAPDYVVIQMVLYGDHGATGDSSTLKEWVTATNRSREDKLAMFHRIVATVDKMHERCIVHRDLKPQNIVIHDNEPRIIDFGCAYEVDPKRNGSHGGIGTPGYWPPEQQPGASGIHSPKGDIYSLGICLLEICHPCTTCRELNDAVMNVKEQRKYPQTLGKFEGELILSMTEQDPGMRPSAKDVRVKLERHMLNPRS</sequence>
<dbReference type="InterPro" id="IPR000719">
    <property type="entry name" value="Prot_kinase_dom"/>
</dbReference>
<keyword evidence="11" id="KW-0732">Signal</keyword>
<dbReference type="GO" id="GO:0005524">
    <property type="term" value="F:ATP binding"/>
    <property type="evidence" value="ECO:0007669"/>
    <property type="project" value="UniProtKB-KW"/>
</dbReference>
<dbReference type="PANTHER" id="PTHR11042">
    <property type="entry name" value="EUKARYOTIC TRANSLATION INITIATION FACTOR 2-ALPHA KINASE EIF2-ALPHA KINASE -RELATED"/>
    <property type="match status" value="1"/>
</dbReference>
<evidence type="ECO:0000256" key="9">
    <source>
        <dbReference type="ARBA" id="ARBA00048659"/>
    </source>
</evidence>
<dbReference type="InterPro" id="IPR011009">
    <property type="entry name" value="Kinase-like_dom_sf"/>
</dbReference>
<feature type="domain" description="Protein kinase" evidence="12">
    <location>
        <begin position="24"/>
        <end position="336"/>
    </location>
</feature>
<dbReference type="Pfam" id="PF00069">
    <property type="entry name" value="Pkinase"/>
    <property type="match status" value="1"/>
</dbReference>
<dbReference type="Gene3D" id="3.30.200.20">
    <property type="entry name" value="Phosphorylase Kinase, domain 1"/>
    <property type="match status" value="1"/>
</dbReference>
<dbReference type="AlphaFoldDB" id="A0AAV2YVX1"/>
<evidence type="ECO:0000313" key="13">
    <source>
        <dbReference type="EMBL" id="DAZ96719.1"/>
    </source>
</evidence>
<evidence type="ECO:0000256" key="11">
    <source>
        <dbReference type="SAM" id="SignalP"/>
    </source>
</evidence>
<dbReference type="Gene3D" id="1.10.510.10">
    <property type="entry name" value="Transferase(Phosphotransferase) domain 1"/>
    <property type="match status" value="1"/>
</dbReference>
<comment type="catalytic activity">
    <reaction evidence="10">
        <text>L-seryl-[protein] + ATP = O-phospho-L-seryl-[protein] + ADP + H(+)</text>
        <dbReference type="Rhea" id="RHEA:17989"/>
        <dbReference type="Rhea" id="RHEA-COMP:9863"/>
        <dbReference type="Rhea" id="RHEA-COMP:11604"/>
        <dbReference type="ChEBI" id="CHEBI:15378"/>
        <dbReference type="ChEBI" id="CHEBI:29999"/>
        <dbReference type="ChEBI" id="CHEBI:30616"/>
        <dbReference type="ChEBI" id="CHEBI:83421"/>
        <dbReference type="ChEBI" id="CHEBI:456216"/>
        <dbReference type="EC" id="2.7.11.1"/>
    </reaction>
    <physiologicalReaction direction="left-to-right" evidence="10">
        <dbReference type="Rhea" id="RHEA:17990"/>
    </physiologicalReaction>
</comment>
<keyword evidence="14" id="KW-1185">Reference proteome</keyword>
<proteinExistence type="inferred from homology"/>
<dbReference type="GO" id="GO:0017148">
    <property type="term" value="P:negative regulation of translation"/>
    <property type="evidence" value="ECO:0007669"/>
    <property type="project" value="UniProtKB-KW"/>
</dbReference>
<dbReference type="InterPro" id="IPR008271">
    <property type="entry name" value="Ser/Thr_kinase_AS"/>
</dbReference>
<protein>
    <recommendedName>
        <fullName evidence="1">non-specific serine/threonine protein kinase</fullName>
        <ecNumber evidence="1">2.7.11.1</ecNumber>
    </recommendedName>
</protein>
<comment type="caution">
    <text evidence="13">The sequence shown here is derived from an EMBL/GenBank/DDBJ whole genome shotgun (WGS) entry which is preliminary data.</text>
</comment>
<evidence type="ECO:0000256" key="1">
    <source>
        <dbReference type="ARBA" id="ARBA00012513"/>
    </source>
</evidence>
<gene>
    <name evidence="13" type="ORF">N0F65_011756</name>
</gene>
<organism evidence="13 14">
    <name type="scientific">Lagenidium giganteum</name>
    <dbReference type="NCBI Taxonomy" id="4803"/>
    <lineage>
        <taxon>Eukaryota</taxon>
        <taxon>Sar</taxon>
        <taxon>Stramenopiles</taxon>
        <taxon>Oomycota</taxon>
        <taxon>Peronosporomycetes</taxon>
        <taxon>Pythiales</taxon>
        <taxon>Pythiaceae</taxon>
    </lineage>
</organism>
<dbReference type="GO" id="GO:0005634">
    <property type="term" value="C:nucleus"/>
    <property type="evidence" value="ECO:0007669"/>
    <property type="project" value="TreeGrafter"/>
</dbReference>
<dbReference type="GO" id="GO:0005737">
    <property type="term" value="C:cytoplasm"/>
    <property type="evidence" value="ECO:0007669"/>
    <property type="project" value="TreeGrafter"/>
</dbReference>
<feature type="signal peptide" evidence="11">
    <location>
        <begin position="1"/>
        <end position="18"/>
    </location>
</feature>
<evidence type="ECO:0000313" key="14">
    <source>
        <dbReference type="Proteomes" id="UP001146120"/>
    </source>
</evidence>
<name>A0AAV2YVX1_9STRA</name>
<keyword evidence="2" id="KW-0723">Serine/threonine-protein kinase</keyword>